<protein>
    <submittedName>
        <fullName evidence="6">SLC13 family permease</fullName>
    </submittedName>
</protein>
<dbReference type="Pfam" id="PF00939">
    <property type="entry name" value="Na_sulph_symp"/>
    <property type="match status" value="1"/>
</dbReference>
<dbReference type="PANTHER" id="PTHR10283:SF92">
    <property type="entry name" value="LOW-AFFINITY PHOSPHATE TRANSPORTER PHO91"/>
    <property type="match status" value="1"/>
</dbReference>
<feature type="transmembrane region" description="Helical" evidence="5">
    <location>
        <begin position="243"/>
        <end position="263"/>
    </location>
</feature>
<dbReference type="GO" id="GO:0005886">
    <property type="term" value="C:plasma membrane"/>
    <property type="evidence" value="ECO:0007669"/>
    <property type="project" value="TreeGrafter"/>
</dbReference>
<evidence type="ECO:0000256" key="4">
    <source>
        <dbReference type="ARBA" id="ARBA00023136"/>
    </source>
</evidence>
<keyword evidence="3 5" id="KW-1133">Transmembrane helix</keyword>
<dbReference type="RefSeq" id="WP_219427771.1">
    <property type="nucleotide sequence ID" value="NZ_CAUVMP010000082.1"/>
</dbReference>
<feature type="transmembrane region" description="Helical" evidence="5">
    <location>
        <begin position="284"/>
        <end position="302"/>
    </location>
</feature>
<dbReference type="PANTHER" id="PTHR10283">
    <property type="entry name" value="SOLUTE CARRIER FAMILY 13 MEMBER"/>
    <property type="match status" value="1"/>
</dbReference>
<dbReference type="Proteomes" id="UP001196873">
    <property type="component" value="Unassembled WGS sequence"/>
</dbReference>
<comment type="subcellular location">
    <subcellularLocation>
        <location evidence="1">Membrane</location>
        <topology evidence="1">Multi-pass membrane protein</topology>
    </subcellularLocation>
</comment>
<dbReference type="EMBL" id="JAHXRF010000008">
    <property type="protein sequence ID" value="MBW4865584.1"/>
    <property type="molecule type" value="Genomic_DNA"/>
</dbReference>
<evidence type="ECO:0000313" key="6">
    <source>
        <dbReference type="EMBL" id="MBW4865584.1"/>
    </source>
</evidence>
<feature type="transmembrane region" description="Helical" evidence="5">
    <location>
        <begin position="46"/>
        <end position="63"/>
    </location>
</feature>
<dbReference type="AlphaFoldDB" id="A0AAW4NN28"/>
<feature type="transmembrane region" description="Helical" evidence="5">
    <location>
        <begin position="112"/>
        <end position="132"/>
    </location>
</feature>
<feature type="transmembrane region" description="Helical" evidence="5">
    <location>
        <begin position="308"/>
        <end position="329"/>
    </location>
</feature>
<dbReference type="CDD" id="cd01115">
    <property type="entry name" value="SLC13_permease"/>
    <property type="match status" value="1"/>
</dbReference>
<keyword evidence="2 5" id="KW-0812">Transmembrane</keyword>
<dbReference type="GO" id="GO:0005315">
    <property type="term" value="F:phosphate transmembrane transporter activity"/>
    <property type="evidence" value="ECO:0007669"/>
    <property type="project" value="TreeGrafter"/>
</dbReference>
<proteinExistence type="predicted"/>
<feature type="transmembrane region" description="Helical" evidence="5">
    <location>
        <begin position="420"/>
        <end position="440"/>
    </location>
</feature>
<name>A0AAW4NN28_9BACT</name>
<organism evidence="6 7">
    <name type="scientific">Segatella salivae</name>
    <dbReference type="NCBI Taxonomy" id="228604"/>
    <lineage>
        <taxon>Bacteria</taxon>
        <taxon>Pseudomonadati</taxon>
        <taxon>Bacteroidota</taxon>
        <taxon>Bacteroidia</taxon>
        <taxon>Bacteroidales</taxon>
        <taxon>Prevotellaceae</taxon>
        <taxon>Segatella</taxon>
    </lineage>
</organism>
<feature type="transmembrane region" description="Helical" evidence="5">
    <location>
        <begin position="18"/>
        <end position="34"/>
    </location>
</feature>
<accession>A0AAW4NN28</accession>
<evidence type="ECO:0000313" key="7">
    <source>
        <dbReference type="Proteomes" id="UP001196873"/>
    </source>
</evidence>
<reference evidence="6" key="1">
    <citation type="submission" date="2021-07" db="EMBL/GenBank/DDBJ databases">
        <title>Genomic diversity and antimicrobial resistance of Prevotella spp. isolated from chronic lung disease airways.</title>
        <authorList>
            <person name="Webb K.A."/>
            <person name="Olagoke O.S."/>
            <person name="Baird T."/>
            <person name="Neill J."/>
            <person name="Pham A."/>
            <person name="Wells T.J."/>
            <person name="Ramsay K.A."/>
            <person name="Bell S.C."/>
            <person name="Sarovich D.S."/>
            <person name="Price E.P."/>
        </authorList>
    </citation>
    <scope>NUCLEOTIDE SEQUENCE</scope>
    <source>
        <strain evidence="6">SCHI0047.S.3</strain>
    </source>
</reference>
<feature type="transmembrane region" description="Helical" evidence="5">
    <location>
        <begin position="153"/>
        <end position="182"/>
    </location>
</feature>
<keyword evidence="4 5" id="KW-0472">Membrane</keyword>
<feature type="transmembrane region" description="Helical" evidence="5">
    <location>
        <begin position="372"/>
        <end position="390"/>
    </location>
</feature>
<sequence>MQDSIKSVLSGDFNKKKFLMCLITALLTVIVWNLPSSFFDIDGLTIVQQRVIAIFVMAVLLWITEAIPAWATSITIIFILLFCVSDSSFSFFQGTEDQYGTMLDHVGVMACFADPTIILFLGGFILAIAATKSGLDVLMARILMKPFGQKSEYVLLGFLLITGVFSMFISNTATAAMMLTFLTPVFKALPANGKGRIALTMAIPVGANLGGMGTPIGTPPNVFALKYLNDPAGLNTGITFSHWMMVMVPLVIILLIIAWRLILHFFPFTQKTIKIEIAGEVSHNWRTVVVAITFLLTIFLWIKGKDLFGINANTVAMLPIAVFAFCGVITAKDLQEIDWSVIWMVAGGFALGNAMNGTGLAENAIKSIPFGAWNPVVILVIACLICYLLSNFISNTATAALLLPILAVVCKGMGEGLNMIGGTVTVLVGIAIAASAAMSLPISTPPNAIAFSTGLVKQNDMLKVGVSVGIVTLILGIGALALFSKLGVF</sequence>
<feature type="transmembrane region" description="Helical" evidence="5">
    <location>
        <begin position="70"/>
        <end position="92"/>
    </location>
</feature>
<evidence type="ECO:0000256" key="5">
    <source>
        <dbReference type="SAM" id="Phobius"/>
    </source>
</evidence>
<feature type="transmembrane region" description="Helical" evidence="5">
    <location>
        <begin position="461"/>
        <end position="483"/>
    </location>
</feature>
<dbReference type="NCBIfam" id="TIGR00785">
    <property type="entry name" value="dass"/>
    <property type="match status" value="1"/>
</dbReference>
<evidence type="ECO:0000256" key="3">
    <source>
        <dbReference type="ARBA" id="ARBA00022989"/>
    </source>
</evidence>
<dbReference type="InterPro" id="IPR001898">
    <property type="entry name" value="SLC13A/DASS"/>
</dbReference>
<evidence type="ECO:0000256" key="1">
    <source>
        <dbReference type="ARBA" id="ARBA00004141"/>
    </source>
</evidence>
<comment type="caution">
    <text evidence="6">The sequence shown here is derived from an EMBL/GenBank/DDBJ whole genome shotgun (WGS) entry which is preliminary data.</text>
</comment>
<feature type="transmembrane region" description="Helical" evidence="5">
    <location>
        <begin position="341"/>
        <end position="360"/>
    </location>
</feature>
<evidence type="ECO:0000256" key="2">
    <source>
        <dbReference type="ARBA" id="ARBA00022692"/>
    </source>
</evidence>
<gene>
    <name evidence="6" type="ORF">KZY68_06070</name>
</gene>